<proteinExistence type="predicted"/>
<sequence length="41" mass="4824">MERDVRQPFRKTLDLDLPLEEIEAEADRLLHDGTDAYQPVQ</sequence>
<accession>A0AAU3GND0</accession>
<evidence type="ECO:0000313" key="1">
    <source>
        <dbReference type="EMBL" id="WTY94737.1"/>
    </source>
</evidence>
<name>A0AAU3GND0_9ACTN</name>
<reference evidence="1" key="1">
    <citation type="submission" date="2022-10" db="EMBL/GenBank/DDBJ databases">
        <title>The complete genomes of actinobacterial strains from the NBC collection.</title>
        <authorList>
            <person name="Joergensen T.S."/>
            <person name="Alvarez Arevalo M."/>
            <person name="Sterndorff E.B."/>
            <person name="Faurdal D."/>
            <person name="Vuksanovic O."/>
            <person name="Mourched A.-S."/>
            <person name="Charusanti P."/>
            <person name="Shaw S."/>
            <person name="Blin K."/>
            <person name="Weber T."/>
        </authorList>
    </citation>
    <scope>NUCLEOTIDE SEQUENCE</scope>
    <source>
        <strain evidence="1">NBC_01401</strain>
    </source>
</reference>
<dbReference type="AlphaFoldDB" id="A0AAU3GND0"/>
<gene>
    <name evidence="1" type="ORF">OG626_07405</name>
</gene>
<protein>
    <submittedName>
        <fullName evidence="1">Uncharacterized protein</fullName>
    </submittedName>
</protein>
<dbReference type="EMBL" id="CP109535">
    <property type="protein sequence ID" value="WTY94737.1"/>
    <property type="molecule type" value="Genomic_DNA"/>
</dbReference>
<organism evidence="1">
    <name type="scientific">Streptomyces sp. NBC_01401</name>
    <dbReference type="NCBI Taxonomy" id="2903854"/>
    <lineage>
        <taxon>Bacteria</taxon>
        <taxon>Bacillati</taxon>
        <taxon>Actinomycetota</taxon>
        <taxon>Actinomycetes</taxon>
        <taxon>Kitasatosporales</taxon>
        <taxon>Streptomycetaceae</taxon>
        <taxon>Streptomyces</taxon>
    </lineage>
</organism>